<keyword evidence="4" id="KW-1185">Reference proteome</keyword>
<dbReference type="RefSeq" id="WP_285932046.1">
    <property type="nucleotide sequence ID" value="NZ_JASTZU010000034.1"/>
</dbReference>
<feature type="domain" description="YdbS-like PH" evidence="2">
    <location>
        <begin position="245"/>
        <end position="325"/>
    </location>
</feature>
<feature type="transmembrane region" description="Helical" evidence="1">
    <location>
        <begin position="212"/>
        <end position="240"/>
    </location>
</feature>
<dbReference type="Proteomes" id="UP001235343">
    <property type="component" value="Unassembled WGS sequence"/>
</dbReference>
<dbReference type="PANTHER" id="PTHR34473:SF2">
    <property type="entry name" value="UPF0699 TRANSMEMBRANE PROTEIN YDBT"/>
    <property type="match status" value="1"/>
</dbReference>
<evidence type="ECO:0000313" key="4">
    <source>
        <dbReference type="Proteomes" id="UP001235343"/>
    </source>
</evidence>
<dbReference type="InterPro" id="IPR014529">
    <property type="entry name" value="UCP026631"/>
</dbReference>
<keyword evidence="1" id="KW-0472">Membrane</keyword>
<protein>
    <submittedName>
        <fullName evidence="3">PH domain-containing protein</fullName>
    </submittedName>
</protein>
<reference evidence="3 4" key="1">
    <citation type="submission" date="2023-06" db="EMBL/GenBank/DDBJ databases">
        <title>Aquibacillus rhizosphaerae LR5S19.</title>
        <authorList>
            <person name="Sun J.-Q."/>
        </authorList>
    </citation>
    <scope>NUCLEOTIDE SEQUENCE [LARGE SCALE GENOMIC DNA]</scope>
    <source>
        <strain evidence="3 4">LR5S19</strain>
    </source>
</reference>
<gene>
    <name evidence="3" type="ORF">QQS35_10610</name>
</gene>
<comment type="caution">
    <text evidence="3">The sequence shown here is derived from an EMBL/GenBank/DDBJ whole genome shotgun (WGS) entry which is preliminary data.</text>
</comment>
<evidence type="ECO:0000259" key="2">
    <source>
        <dbReference type="Pfam" id="PF03703"/>
    </source>
</evidence>
<keyword evidence="1" id="KW-0812">Transmembrane</keyword>
<name>A0ABT7L4V6_9BACI</name>
<feature type="domain" description="YdbS-like PH" evidence="2">
    <location>
        <begin position="62"/>
        <end position="140"/>
    </location>
</feature>
<dbReference type="PANTHER" id="PTHR34473">
    <property type="entry name" value="UPF0699 TRANSMEMBRANE PROTEIN YDBS"/>
    <property type="match status" value="1"/>
</dbReference>
<dbReference type="Pfam" id="PF03703">
    <property type="entry name" value="bPH_2"/>
    <property type="match status" value="3"/>
</dbReference>
<feature type="transmembrane region" description="Helical" evidence="1">
    <location>
        <begin position="346"/>
        <end position="366"/>
    </location>
</feature>
<evidence type="ECO:0000256" key="1">
    <source>
        <dbReference type="SAM" id="Phobius"/>
    </source>
</evidence>
<dbReference type="PIRSF" id="PIRSF026631">
    <property type="entry name" value="UCP026631"/>
    <property type="match status" value="1"/>
</dbReference>
<accession>A0ABT7L4V6</accession>
<feature type="transmembrane region" description="Helical" evidence="1">
    <location>
        <begin position="12"/>
        <end position="34"/>
    </location>
</feature>
<evidence type="ECO:0000313" key="3">
    <source>
        <dbReference type="EMBL" id="MDL4840902.1"/>
    </source>
</evidence>
<feature type="transmembrane region" description="Helical" evidence="1">
    <location>
        <begin position="372"/>
        <end position="390"/>
    </location>
</feature>
<feature type="domain" description="YdbS-like PH" evidence="2">
    <location>
        <begin position="390"/>
        <end position="443"/>
    </location>
</feature>
<sequence length="474" mass="53992">MSSPKRLHPVAIIFTVIKSLRQLIYALFPIIILASSDFGLHYVVLIISIIVVIFIGFSVLSWLRFTYRIEGDQLRIEKGVIVRQKRTISKNRIQSIDLTQGIIHRIFGLTKVQIETAGSDRSVDAGLSAVKLEEGQHLHNELKSKYENVESVVESDKQTNHAQHTITVKRLLLAGSTSASFGIVLSLFALTFTEIEAFVPESFYNRTTNLLLSQGIELLIVLGIVLFILLWMLGILTMVVKYGKFTITRYENELFITRGLLEKKQMTIPIKRIQAVSIKESLIRQPLGFATISVEIAGGETEKQNASETLLFPLLRKTEVKGFLDEILPEYENNSTFRKLVPKRALPYYLLRTSMIPLIGLIGIAIFMPEWVILPIILLGLSVILGFVRYRTTSFNLSENQLTLQLRMFSKEIVLLKSKRIQALERSQHFLHRKQNLGTMKLSILNNFGGRHYNINELNEEDLDKIGDWYSTET</sequence>
<proteinExistence type="predicted"/>
<keyword evidence="1" id="KW-1133">Transmembrane helix</keyword>
<dbReference type="EMBL" id="JASTZU010000034">
    <property type="protein sequence ID" value="MDL4840902.1"/>
    <property type="molecule type" value="Genomic_DNA"/>
</dbReference>
<feature type="transmembrane region" description="Helical" evidence="1">
    <location>
        <begin position="171"/>
        <end position="192"/>
    </location>
</feature>
<feature type="transmembrane region" description="Helical" evidence="1">
    <location>
        <begin position="40"/>
        <end position="63"/>
    </location>
</feature>
<dbReference type="InterPro" id="IPR005182">
    <property type="entry name" value="YdbS-like_PH"/>
</dbReference>
<organism evidence="3 4">
    <name type="scientific">Aquibacillus rhizosphaerae</name>
    <dbReference type="NCBI Taxonomy" id="3051431"/>
    <lineage>
        <taxon>Bacteria</taxon>
        <taxon>Bacillati</taxon>
        <taxon>Bacillota</taxon>
        <taxon>Bacilli</taxon>
        <taxon>Bacillales</taxon>
        <taxon>Bacillaceae</taxon>
        <taxon>Aquibacillus</taxon>
    </lineage>
</organism>